<feature type="region of interest" description="Disordered" evidence="1">
    <location>
        <begin position="267"/>
        <end position="287"/>
    </location>
</feature>
<dbReference type="GO" id="GO:0005886">
    <property type="term" value="C:plasma membrane"/>
    <property type="evidence" value="ECO:0007669"/>
    <property type="project" value="TreeGrafter"/>
</dbReference>
<protein>
    <recommendedName>
        <fullName evidence="2">ENTH domain-containing protein</fullName>
    </recommendedName>
</protein>
<dbReference type="GO" id="GO:0005543">
    <property type="term" value="F:phospholipid binding"/>
    <property type="evidence" value="ECO:0007669"/>
    <property type="project" value="TreeGrafter"/>
</dbReference>
<evidence type="ECO:0000256" key="1">
    <source>
        <dbReference type="SAM" id="MobiDB-lite"/>
    </source>
</evidence>
<dbReference type="EMBL" id="PZQS01000005">
    <property type="protein sequence ID" value="PVD29914.1"/>
    <property type="molecule type" value="Genomic_DNA"/>
</dbReference>
<dbReference type="PANTHER" id="PTHR12276">
    <property type="entry name" value="EPSIN/ENT-RELATED"/>
    <property type="match status" value="1"/>
</dbReference>
<dbReference type="PROSITE" id="PS50942">
    <property type="entry name" value="ENTH"/>
    <property type="match status" value="1"/>
</dbReference>
<dbReference type="FunFam" id="1.25.40.90:FF:000006">
    <property type="entry name" value="Clathrin interactor 1"/>
    <property type="match status" value="1"/>
</dbReference>
<feature type="compositionally biased region" description="Basic and acidic residues" evidence="1">
    <location>
        <begin position="214"/>
        <end position="252"/>
    </location>
</feature>
<feature type="domain" description="ENTH" evidence="2">
    <location>
        <begin position="1"/>
        <end position="131"/>
    </location>
</feature>
<sequence>MNYSEVETKVREATNDDAWGPHGQLMKEIAQYTFTYEHFPEVMGMLWKRMLLENKKNWRRVYKSLILLSYLVKNGSERVVTSAREHIYDLRRLESYTFTDENGKDQGLNVRHKVKELLEFIQDDDRLREERKKAKKTKDKYVGVSGEIQGGVSKYSDRYDEEPRRGRRMEEIEEWDHGKKSVVGEAIDKAKDLWQRASGRRGPDKYDYEEERNDDDRDKGRESDFHDHDWDRDSDRSRDRHRSRDDWNDRDRDRDRQFKDEFRDDDEYTSVERTQTTHTEKITTNRRTRSIGKKLDLGAASVLGKDADTKSQTSDIAPTTPAGPNLIDVGLASGNNGVESFADFNTFQSNRSASTDDFDPRAAGQTVATSGEFGDFAHFQTANAGSPTGSQGFADFSQFKAASNGSTLAPMTDKSASSAGSAGDLLDVFSPATANTSLSLNLNANTQVSMSAAMNMPIMGGQMAGIGMGMPMTMQPVMSTNLMPQTGGMGTQGGMFPLAPLTPASAGWASSQEIATTVSTTETVVTSSKKTMPSTWSDSKVDISLDALNPAARQNKMVTPSLNQMQQQMTSPGFVRWYDVANTGLASPTGMMRTNMGQGMVANTMMAPGMMGGQGMAPGMIGGQGMAGLAPGFAAMSLQSPTGMPMMAPHPMMGQPMGYGIPPGMTMTAGMMGGLNTSPMGMTAPSAMQSSFQQRTDQAFASFGNIKK</sequence>
<dbReference type="SUPFAM" id="SSF48464">
    <property type="entry name" value="ENTH/VHS domain"/>
    <property type="match status" value="1"/>
</dbReference>
<name>A0A2T7P919_POMCA</name>
<dbReference type="Pfam" id="PF01417">
    <property type="entry name" value="ENTH"/>
    <property type="match status" value="1"/>
</dbReference>
<feature type="region of interest" description="Disordered" evidence="1">
    <location>
        <begin position="153"/>
        <end position="172"/>
    </location>
</feature>
<accession>A0A2T7P919</accession>
<dbReference type="InterPro" id="IPR008942">
    <property type="entry name" value="ENTH_VHS"/>
</dbReference>
<dbReference type="SMART" id="SM00273">
    <property type="entry name" value="ENTH"/>
    <property type="match status" value="1"/>
</dbReference>
<comment type="caution">
    <text evidence="3">The sequence shown here is derived from an EMBL/GenBank/DDBJ whole genome shotgun (WGS) entry which is preliminary data.</text>
</comment>
<dbReference type="STRING" id="400727.A0A2T7P919"/>
<dbReference type="CDD" id="cd16989">
    <property type="entry name" value="ENTH_EpsinR"/>
    <property type="match status" value="1"/>
</dbReference>
<evidence type="ECO:0000313" key="3">
    <source>
        <dbReference type="EMBL" id="PVD29914.1"/>
    </source>
</evidence>
<feature type="compositionally biased region" description="Basic and acidic residues" evidence="1">
    <location>
        <begin position="155"/>
        <end position="172"/>
    </location>
</feature>
<dbReference type="GO" id="GO:0006897">
    <property type="term" value="P:endocytosis"/>
    <property type="evidence" value="ECO:0007669"/>
    <property type="project" value="TreeGrafter"/>
</dbReference>
<gene>
    <name evidence="3" type="ORF">C0Q70_09172</name>
</gene>
<dbReference type="Gene3D" id="1.25.40.90">
    <property type="match status" value="1"/>
</dbReference>
<dbReference type="AlphaFoldDB" id="A0A2T7P919"/>
<evidence type="ECO:0000259" key="2">
    <source>
        <dbReference type="PROSITE" id="PS50942"/>
    </source>
</evidence>
<dbReference type="InterPro" id="IPR013809">
    <property type="entry name" value="ENTH"/>
</dbReference>
<reference evidence="3 4" key="1">
    <citation type="submission" date="2018-04" db="EMBL/GenBank/DDBJ databases">
        <title>The genome of golden apple snail Pomacea canaliculata provides insight into stress tolerance and invasive adaptation.</title>
        <authorList>
            <person name="Liu C."/>
            <person name="Liu B."/>
            <person name="Ren Y."/>
            <person name="Zhang Y."/>
            <person name="Wang H."/>
            <person name="Li S."/>
            <person name="Jiang F."/>
            <person name="Yin L."/>
            <person name="Zhang G."/>
            <person name="Qian W."/>
            <person name="Fan W."/>
        </authorList>
    </citation>
    <scope>NUCLEOTIDE SEQUENCE [LARGE SCALE GENOMIC DNA]</scope>
    <source>
        <strain evidence="3">SZHN2017</strain>
        <tissue evidence="3">Muscle</tissue>
    </source>
</reference>
<dbReference type="Proteomes" id="UP000245119">
    <property type="component" value="Linkage Group LG5"/>
</dbReference>
<evidence type="ECO:0000313" key="4">
    <source>
        <dbReference type="Proteomes" id="UP000245119"/>
    </source>
</evidence>
<dbReference type="GO" id="GO:0030125">
    <property type="term" value="C:clathrin vesicle coat"/>
    <property type="evidence" value="ECO:0007669"/>
    <property type="project" value="TreeGrafter"/>
</dbReference>
<proteinExistence type="predicted"/>
<keyword evidence="4" id="KW-1185">Reference proteome</keyword>
<dbReference type="PANTHER" id="PTHR12276:SF45">
    <property type="entry name" value="CLATHRIN INTERACTOR 1"/>
    <property type="match status" value="1"/>
</dbReference>
<organism evidence="3 4">
    <name type="scientific">Pomacea canaliculata</name>
    <name type="common">Golden apple snail</name>
    <dbReference type="NCBI Taxonomy" id="400727"/>
    <lineage>
        <taxon>Eukaryota</taxon>
        <taxon>Metazoa</taxon>
        <taxon>Spiralia</taxon>
        <taxon>Lophotrochozoa</taxon>
        <taxon>Mollusca</taxon>
        <taxon>Gastropoda</taxon>
        <taxon>Caenogastropoda</taxon>
        <taxon>Architaenioglossa</taxon>
        <taxon>Ampullarioidea</taxon>
        <taxon>Ampullariidae</taxon>
        <taxon>Pomacea</taxon>
    </lineage>
</organism>
<dbReference type="OrthoDB" id="4033880at2759"/>
<feature type="region of interest" description="Disordered" evidence="1">
    <location>
        <begin position="194"/>
        <end position="252"/>
    </location>
</feature>
<dbReference type="GO" id="GO:0030276">
    <property type="term" value="F:clathrin binding"/>
    <property type="evidence" value="ECO:0007669"/>
    <property type="project" value="TreeGrafter"/>
</dbReference>
<dbReference type="GO" id="GO:0005768">
    <property type="term" value="C:endosome"/>
    <property type="evidence" value="ECO:0007669"/>
    <property type="project" value="TreeGrafter"/>
</dbReference>